<keyword evidence="3" id="KW-1185">Reference proteome</keyword>
<proteinExistence type="predicted"/>
<protein>
    <submittedName>
        <fullName evidence="2">RHS repeat-associated core domain-containing protein</fullName>
    </submittedName>
</protein>
<dbReference type="PANTHER" id="PTHR32305:SF15">
    <property type="entry name" value="PROTEIN RHSA-RELATED"/>
    <property type="match status" value="1"/>
</dbReference>
<dbReference type="EMBL" id="RMBX01000001">
    <property type="protein sequence ID" value="RPD42845.1"/>
    <property type="molecule type" value="Genomic_DNA"/>
</dbReference>
<feature type="compositionally biased region" description="Polar residues" evidence="1">
    <location>
        <begin position="255"/>
        <end position="266"/>
    </location>
</feature>
<evidence type="ECO:0000313" key="2">
    <source>
        <dbReference type="EMBL" id="RPD42845.1"/>
    </source>
</evidence>
<organism evidence="2 3">
    <name type="scientific">Chitinophaga barathri</name>
    <dbReference type="NCBI Taxonomy" id="1647451"/>
    <lineage>
        <taxon>Bacteria</taxon>
        <taxon>Pseudomonadati</taxon>
        <taxon>Bacteroidota</taxon>
        <taxon>Chitinophagia</taxon>
        <taxon>Chitinophagales</taxon>
        <taxon>Chitinophagaceae</taxon>
        <taxon>Chitinophaga</taxon>
    </lineage>
</organism>
<feature type="region of interest" description="Disordered" evidence="1">
    <location>
        <begin position="219"/>
        <end position="332"/>
    </location>
</feature>
<accession>A0A3N4MHE5</accession>
<evidence type="ECO:0000256" key="1">
    <source>
        <dbReference type="SAM" id="MobiDB-lite"/>
    </source>
</evidence>
<feature type="compositionally biased region" description="Basic and acidic residues" evidence="1">
    <location>
        <begin position="285"/>
        <end position="301"/>
    </location>
</feature>
<reference evidence="3" key="1">
    <citation type="submission" date="2018-11" db="EMBL/GenBank/DDBJ databases">
        <title>Chitinophaga lutea sp.nov., isolate from arsenic contaminated soil.</title>
        <authorList>
            <person name="Zong Y."/>
        </authorList>
    </citation>
    <scope>NUCLEOTIDE SEQUENCE [LARGE SCALE GENOMIC DNA]</scope>
    <source>
        <strain evidence="3">YLT18</strain>
    </source>
</reference>
<dbReference type="OrthoDB" id="667524at2"/>
<dbReference type="NCBIfam" id="TIGR03696">
    <property type="entry name" value="Rhs_assc_core"/>
    <property type="match status" value="1"/>
</dbReference>
<gene>
    <name evidence="2" type="ORF">EG028_00665</name>
</gene>
<sequence>MDQISYKALYRGENKFQYNGKELQNKEFAGNGGSGLEWYDYGARMYDQQIGKWHAADPLGEKGRRWSPYVYAFDNPIRFIDPDGMWPDWPSWSDVKRAAKVMGAGVAGTAIGAADNFFGTNIRGTAAPVISSAGDDAIAAGWNIGLDVADAGSMVGGAIESNAGRGAAAGSVVVLAGSGGTTAPVTVVTGLVGAGMAVHGVFVMNNGAANLVSQNGRVNVEGGNSNNAANKAGSENNPHSTSSAARKDAMRQEGIPTSQQPSSQKKTPAGTVFDYVLPKPGGGSQHKEVQQQLSDRNHGPHWEAGTPKPGGQVDPLGRNRLKNGKSKSFYNE</sequence>
<comment type="caution">
    <text evidence="2">The sequence shown here is derived from an EMBL/GenBank/DDBJ whole genome shotgun (WGS) entry which is preliminary data.</text>
</comment>
<dbReference type="Proteomes" id="UP000279089">
    <property type="component" value="Unassembled WGS sequence"/>
</dbReference>
<name>A0A3N4MHE5_9BACT</name>
<dbReference type="InterPro" id="IPR022385">
    <property type="entry name" value="Rhs_assc_core"/>
</dbReference>
<dbReference type="AlphaFoldDB" id="A0A3N4MHE5"/>
<dbReference type="InterPro" id="IPR050708">
    <property type="entry name" value="T6SS_VgrG/RHS"/>
</dbReference>
<feature type="compositionally biased region" description="Low complexity" evidence="1">
    <location>
        <begin position="221"/>
        <end position="237"/>
    </location>
</feature>
<dbReference type="PANTHER" id="PTHR32305">
    <property type="match status" value="1"/>
</dbReference>
<evidence type="ECO:0000313" key="3">
    <source>
        <dbReference type="Proteomes" id="UP000279089"/>
    </source>
</evidence>
<dbReference type="Gene3D" id="2.180.10.10">
    <property type="entry name" value="RHS repeat-associated core"/>
    <property type="match status" value="1"/>
</dbReference>